<keyword evidence="4 7" id="KW-0677">Repeat</keyword>
<sequence length="340" mass="36241">MLLSEIAAKLNLEFKGKDKEIRGVNTLEDAREDEISFLANPKYLSLLEKTKAGAIILNPDLSSKVETALLSSNPYLDFARTVQLFAKPQGCFSGQSDLAFIHPTAKVHPTANIYPFVFIGAEAQIGAKTTIFPGVYVGEKVKIGTDCVIYANVCLLAESKIGSKVIIHAGSVIGSDGFGFAQSQTGLEKFPQVGRVVIEDEVEIGANTTIDRAALGETRIGKGTKIDNLVQIGHNVKIGQNSILVAQVGIAGSTSIGNQVILAGQVGIAGHLTIGDGCRVAAQSGVGKDLPPKTDVGGSPAMPHKLFLRSSVIIPKLPELQKKIRYLEKKIVELEEKLEE</sequence>
<dbReference type="Proteomes" id="UP000199602">
    <property type="component" value="Unassembled WGS sequence"/>
</dbReference>
<keyword evidence="6 7" id="KW-0012">Acyltransferase</keyword>
<evidence type="ECO:0000256" key="1">
    <source>
        <dbReference type="ARBA" id="ARBA00022516"/>
    </source>
</evidence>
<dbReference type="GO" id="GO:0016410">
    <property type="term" value="F:N-acyltransferase activity"/>
    <property type="evidence" value="ECO:0007669"/>
    <property type="project" value="InterPro"/>
</dbReference>
<comment type="pathway">
    <text evidence="7">Bacterial outer membrane biogenesis; LPS lipid A biosynthesis.</text>
</comment>
<evidence type="ECO:0000256" key="2">
    <source>
        <dbReference type="ARBA" id="ARBA00022556"/>
    </source>
</evidence>
<dbReference type="InterPro" id="IPR007691">
    <property type="entry name" value="LpxD"/>
</dbReference>
<evidence type="ECO:0000256" key="3">
    <source>
        <dbReference type="ARBA" id="ARBA00022679"/>
    </source>
</evidence>
<dbReference type="STRING" id="206665.SAMN04488516_10496"/>
<evidence type="ECO:0000313" key="9">
    <source>
        <dbReference type="EMBL" id="SDN67144.1"/>
    </source>
</evidence>
<dbReference type="EMBL" id="FNIN01000004">
    <property type="protein sequence ID" value="SDN67144.1"/>
    <property type="molecule type" value="Genomic_DNA"/>
</dbReference>
<comment type="function">
    <text evidence="7">Catalyzes the N-acylation of UDP-3-O-acylglucosamine using 3-hydroxyacyl-ACP as the acyl donor. Is involved in the biosynthesis of lipid A, a phosphorylated glycolipid that anchors the lipopolysaccharide to the outer membrane of the cell.</text>
</comment>
<dbReference type="Gene3D" id="2.160.10.10">
    <property type="entry name" value="Hexapeptide repeat proteins"/>
    <property type="match status" value="1"/>
</dbReference>
<keyword evidence="3 7" id="KW-0808">Transferase</keyword>
<keyword evidence="2 7" id="KW-0441">Lipid A biosynthesis</keyword>
<dbReference type="NCBIfam" id="TIGR01853">
    <property type="entry name" value="lipid_A_lpxD"/>
    <property type="match status" value="1"/>
</dbReference>
<dbReference type="UniPathway" id="UPA00973"/>
<protein>
    <recommendedName>
        <fullName evidence="7">UDP-3-O-acylglucosamine N-acyltransferase</fullName>
        <ecNumber evidence="7">2.3.1.191</ecNumber>
    </recommendedName>
</protein>
<dbReference type="OrthoDB" id="9784739at2"/>
<dbReference type="InterPro" id="IPR020573">
    <property type="entry name" value="UDP_GlcNAc_AcTrfase_non-rep"/>
</dbReference>
<comment type="subunit">
    <text evidence="7">Homotrimer.</text>
</comment>
<evidence type="ECO:0000256" key="4">
    <source>
        <dbReference type="ARBA" id="ARBA00022737"/>
    </source>
</evidence>
<dbReference type="PANTHER" id="PTHR43378">
    <property type="entry name" value="UDP-3-O-ACYLGLUCOSAMINE N-ACYLTRANSFERASE"/>
    <property type="match status" value="1"/>
</dbReference>
<evidence type="ECO:0000256" key="7">
    <source>
        <dbReference type="HAMAP-Rule" id="MF_00523"/>
    </source>
</evidence>
<keyword evidence="10" id="KW-1185">Reference proteome</keyword>
<reference evidence="9 10" key="1">
    <citation type="submission" date="2016-10" db="EMBL/GenBank/DDBJ databases">
        <authorList>
            <person name="de Groot N.N."/>
        </authorList>
    </citation>
    <scope>NUCLEOTIDE SEQUENCE [LARGE SCALE GENOMIC DNA]</scope>
    <source>
        <strain evidence="9 10">DSM 15269</strain>
    </source>
</reference>
<organism evidence="9 10">
    <name type="scientific">Desulfonauticus submarinus</name>
    <dbReference type="NCBI Taxonomy" id="206665"/>
    <lineage>
        <taxon>Bacteria</taxon>
        <taxon>Pseudomonadati</taxon>
        <taxon>Thermodesulfobacteriota</taxon>
        <taxon>Desulfovibrionia</taxon>
        <taxon>Desulfovibrionales</taxon>
        <taxon>Desulfonauticaceae</taxon>
        <taxon>Desulfonauticus</taxon>
    </lineage>
</organism>
<proteinExistence type="inferred from homology"/>
<evidence type="ECO:0000256" key="5">
    <source>
        <dbReference type="ARBA" id="ARBA00023098"/>
    </source>
</evidence>
<feature type="active site" description="Proton acceptor" evidence="7">
    <location>
        <position position="234"/>
    </location>
</feature>
<keyword evidence="1 7" id="KW-0444">Lipid biosynthesis</keyword>
<feature type="domain" description="UDP-3-O-[3-hydroxymyristoyl] glucosamine N-acyltransferase non-repeat region" evidence="8">
    <location>
        <begin position="19"/>
        <end position="84"/>
    </location>
</feature>
<comment type="catalytic activity">
    <reaction evidence="7">
        <text>a UDP-3-O-[(3R)-3-hydroxyacyl]-alpha-D-glucosamine + a (3R)-hydroxyacyl-[ACP] = a UDP-2-N,3-O-bis[(3R)-3-hydroxyacyl]-alpha-D-glucosamine + holo-[ACP] + H(+)</text>
        <dbReference type="Rhea" id="RHEA:53836"/>
        <dbReference type="Rhea" id="RHEA-COMP:9685"/>
        <dbReference type="Rhea" id="RHEA-COMP:9945"/>
        <dbReference type="ChEBI" id="CHEBI:15378"/>
        <dbReference type="ChEBI" id="CHEBI:64479"/>
        <dbReference type="ChEBI" id="CHEBI:78827"/>
        <dbReference type="ChEBI" id="CHEBI:137740"/>
        <dbReference type="ChEBI" id="CHEBI:137748"/>
        <dbReference type="EC" id="2.3.1.191"/>
    </reaction>
</comment>
<dbReference type="EC" id="2.3.1.191" evidence="7"/>
<comment type="similarity">
    <text evidence="7">Belongs to the transferase hexapeptide repeat family. LpxD subfamily.</text>
</comment>
<dbReference type="PANTHER" id="PTHR43378:SF2">
    <property type="entry name" value="UDP-3-O-ACYLGLUCOSAMINE N-ACYLTRANSFERASE 1, MITOCHONDRIAL-RELATED"/>
    <property type="match status" value="1"/>
</dbReference>
<dbReference type="GO" id="GO:0016020">
    <property type="term" value="C:membrane"/>
    <property type="evidence" value="ECO:0007669"/>
    <property type="project" value="GOC"/>
</dbReference>
<dbReference type="NCBIfam" id="NF002060">
    <property type="entry name" value="PRK00892.1"/>
    <property type="match status" value="1"/>
</dbReference>
<dbReference type="InterPro" id="IPR018357">
    <property type="entry name" value="Hexapep_transf_CS"/>
</dbReference>
<evidence type="ECO:0000259" key="8">
    <source>
        <dbReference type="Pfam" id="PF04613"/>
    </source>
</evidence>
<accession>A0A1H0DA99</accession>
<dbReference type="AlphaFoldDB" id="A0A1H0DA99"/>
<dbReference type="GO" id="GO:0103118">
    <property type="term" value="F:UDP-3-O-[(3R)-3-hydroxyacyl]-glucosamine N-acyltransferase activity"/>
    <property type="evidence" value="ECO:0007669"/>
    <property type="project" value="UniProtKB-EC"/>
</dbReference>
<dbReference type="InterPro" id="IPR011004">
    <property type="entry name" value="Trimer_LpxA-like_sf"/>
</dbReference>
<dbReference type="Gene3D" id="3.40.1390.10">
    <property type="entry name" value="MurE/MurF, N-terminal domain"/>
    <property type="match status" value="1"/>
</dbReference>
<dbReference type="SUPFAM" id="SSF51161">
    <property type="entry name" value="Trimeric LpxA-like enzymes"/>
    <property type="match status" value="1"/>
</dbReference>
<dbReference type="CDD" id="cd03352">
    <property type="entry name" value="LbH_LpxD"/>
    <property type="match status" value="1"/>
</dbReference>
<keyword evidence="5 7" id="KW-0443">Lipid metabolism</keyword>
<dbReference type="HAMAP" id="MF_00523">
    <property type="entry name" value="LpxD"/>
    <property type="match status" value="1"/>
</dbReference>
<dbReference type="GO" id="GO:0009245">
    <property type="term" value="P:lipid A biosynthetic process"/>
    <property type="evidence" value="ECO:0007669"/>
    <property type="project" value="UniProtKB-UniRule"/>
</dbReference>
<gene>
    <name evidence="7" type="primary">lpxD</name>
    <name evidence="9" type="ORF">SAMN04488516_10496</name>
</gene>
<name>A0A1H0DA99_9BACT</name>
<evidence type="ECO:0000256" key="6">
    <source>
        <dbReference type="ARBA" id="ARBA00023315"/>
    </source>
</evidence>
<evidence type="ECO:0000313" key="10">
    <source>
        <dbReference type="Proteomes" id="UP000199602"/>
    </source>
</evidence>
<dbReference type="RefSeq" id="WP_092064859.1">
    <property type="nucleotide sequence ID" value="NZ_FNIN01000004.1"/>
</dbReference>
<dbReference type="PROSITE" id="PS00101">
    <property type="entry name" value="HEXAPEP_TRANSFERASES"/>
    <property type="match status" value="1"/>
</dbReference>
<dbReference type="Pfam" id="PF00132">
    <property type="entry name" value="Hexapep"/>
    <property type="match status" value="2"/>
</dbReference>
<dbReference type="Pfam" id="PF04613">
    <property type="entry name" value="LpxD"/>
    <property type="match status" value="1"/>
</dbReference>
<dbReference type="InterPro" id="IPR001451">
    <property type="entry name" value="Hexapep"/>
</dbReference>